<comment type="pathway">
    <text evidence="1">Cofactor biosynthesis; molybdopterin biosynthesis.</text>
</comment>
<accession>A0A0K1RAX8</accession>
<dbReference type="STRING" id="156976.AK829_04670"/>
<evidence type="ECO:0000259" key="3">
    <source>
        <dbReference type="SMART" id="SM00852"/>
    </source>
</evidence>
<dbReference type="Pfam" id="PF00994">
    <property type="entry name" value="MoCF_biosynth"/>
    <property type="match status" value="1"/>
</dbReference>
<protein>
    <recommendedName>
        <fullName evidence="3">MoaB/Mog domain-containing protein</fullName>
    </recommendedName>
</protein>
<dbReference type="CDD" id="cd00886">
    <property type="entry name" value="MogA_MoaB"/>
    <property type="match status" value="1"/>
</dbReference>
<gene>
    <name evidence="4" type="ORF">AK829_04670</name>
</gene>
<keyword evidence="2" id="KW-0501">Molybdenum cofactor biosynthesis</keyword>
<dbReference type="Proteomes" id="UP000060016">
    <property type="component" value="Chromosome"/>
</dbReference>
<dbReference type="SUPFAM" id="SSF54690">
    <property type="entry name" value="Molybdopterin synthase subunit MoaE"/>
    <property type="match status" value="1"/>
</dbReference>
<evidence type="ECO:0000313" key="5">
    <source>
        <dbReference type="Proteomes" id="UP000060016"/>
    </source>
</evidence>
<dbReference type="InterPro" id="IPR051920">
    <property type="entry name" value="MPT_Adenylyltrnsfr/MoaC-Rel"/>
</dbReference>
<dbReference type="Gene3D" id="3.40.980.10">
    <property type="entry name" value="MoaB/Mog-like domain"/>
    <property type="match status" value="1"/>
</dbReference>
<dbReference type="SMART" id="SM00852">
    <property type="entry name" value="MoCF_biosynth"/>
    <property type="match status" value="1"/>
</dbReference>
<evidence type="ECO:0000313" key="4">
    <source>
        <dbReference type="EMBL" id="AKV58582.1"/>
    </source>
</evidence>
<dbReference type="GO" id="GO:0006777">
    <property type="term" value="P:Mo-molybdopterin cofactor biosynthetic process"/>
    <property type="evidence" value="ECO:0007669"/>
    <property type="project" value="UniProtKB-KW"/>
</dbReference>
<dbReference type="AlphaFoldDB" id="A0A0K1RAX8"/>
<dbReference type="PATRIC" id="fig|156976.3.peg.927"/>
<dbReference type="KEGG" id="crie:AK829_04670"/>
<name>A0A0K1RAX8_9CORY</name>
<dbReference type="SUPFAM" id="SSF53218">
    <property type="entry name" value="Molybdenum cofactor biosynthesis proteins"/>
    <property type="match status" value="1"/>
</dbReference>
<reference evidence="4 5" key="1">
    <citation type="submission" date="2015-08" db="EMBL/GenBank/DDBJ databases">
        <authorList>
            <person name="Babu N.S."/>
            <person name="Beckwith C.J."/>
            <person name="Beseler K.G."/>
            <person name="Brison A."/>
            <person name="Carone J.V."/>
            <person name="Caskin T.P."/>
            <person name="Diamond M."/>
            <person name="Durham M.E."/>
            <person name="Foxe J.M."/>
            <person name="Go M."/>
            <person name="Henderson B.A."/>
            <person name="Jones I.B."/>
            <person name="McGettigan J.A."/>
            <person name="Micheletti S.J."/>
            <person name="Nasrallah M.E."/>
            <person name="Ortiz D."/>
            <person name="Piller C.R."/>
            <person name="Privatt S.R."/>
            <person name="Schneider S.L."/>
            <person name="Sharp S."/>
            <person name="Smith T.C."/>
            <person name="Stanton J.D."/>
            <person name="Ullery H.E."/>
            <person name="Wilson R.J."/>
            <person name="Serrano M.G."/>
            <person name="Buck G."/>
            <person name="Lee V."/>
            <person name="Wang Y."/>
            <person name="Carvalho R."/>
            <person name="Voegtly L."/>
            <person name="Shi R."/>
            <person name="Duckworth R."/>
            <person name="Johnson A."/>
            <person name="Loviza R."/>
            <person name="Walstead R."/>
            <person name="Shah Z."/>
            <person name="Kiflezghi M."/>
            <person name="Wade K."/>
            <person name="Ball S.L."/>
            <person name="Bradley K.W."/>
            <person name="Asai D.J."/>
            <person name="Bowman C.A."/>
            <person name="Russell D.A."/>
            <person name="Pope W.H."/>
            <person name="Jacobs-Sera D."/>
            <person name="Hendrix R.W."/>
            <person name="Hatfull G.F."/>
        </authorList>
    </citation>
    <scope>NUCLEOTIDE SEQUENCE [LARGE SCALE GENOMIC DNA]</scope>
    <source>
        <strain evidence="4 5">PUDD_83A45</strain>
    </source>
</reference>
<dbReference type="PANTHER" id="PTHR43764:SF1">
    <property type="entry name" value="MOLYBDOPTERIN MOLYBDOTRANSFERASE"/>
    <property type="match status" value="1"/>
</dbReference>
<organism evidence="4 5">
    <name type="scientific">Corynebacterium riegelii</name>
    <dbReference type="NCBI Taxonomy" id="156976"/>
    <lineage>
        <taxon>Bacteria</taxon>
        <taxon>Bacillati</taxon>
        <taxon>Actinomycetota</taxon>
        <taxon>Actinomycetes</taxon>
        <taxon>Mycobacteriales</taxon>
        <taxon>Corynebacteriaceae</taxon>
        <taxon>Corynebacterium</taxon>
    </lineage>
</organism>
<dbReference type="InterPro" id="IPR036425">
    <property type="entry name" value="MoaB/Mog-like_dom_sf"/>
</dbReference>
<dbReference type="InterPro" id="IPR036563">
    <property type="entry name" value="MoaE_sf"/>
</dbReference>
<dbReference type="InterPro" id="IPR001453">
    <property type="entry name" value="MoaB/Mog_dom"/>
</dbReference>
<feature type="domain" description="MoaB/Mog" evidence="3">
    <location>
        <begin position="5"/>
        <end position="146"/>
    </location>
</feature>
<dbReference type="Gene3D" id="3.90.1170.40">
    <property type="entry name" value="Molybdopterin biosynthesis MoaE subunit"/>
    <property type="match status" value="1"/>
</dbReference>
<dbReference type="InterPro" id="IPR003448">
    <property type="entry name" value="Mopterin_biosynth_MoaE"/>
</dbReference>
<evidence type="ECO:0000256" key="2">
    <source>
        <dbReference type="ARBA" id="ARBA00023150"/>
    </source>
</evidence>
<dbReference type="Pfam" id="PF02391">
    <property type="entry name" value="MoaE"/>
    <property type="match status" value="1"/>
</dbReference>
<proteinExistence type="predicted"/>
<dbReference type="RefSeq" id="WP_052204697.1">
    <property type="nucleotide sequence ID" value="NZ_CP012342.1"/>
</dbReference>
<dbReference type="PANTHER" id="PTHR43764">
    <property type="entry name" value="MOLYBDENUM COFACTOR BIOSYNTHESIS"/>
    <property type="match status" value="1"/>
</dbReference>
<keyword evidence="5" id="KW-1185">Reference proteome</keyword>
<dbReference type="EMBL" id="CP012342">
    <property type="protein sequence ID" value="AKV58582.1"/>
    <property type="molecule type" value="Genomic_DNA"/>
</dbReference>
<evidence type="ECO:0000256" key="1">
    <source>
        <dbReference type="ARBA" id="ARBA00005046"/>
    </source>
</evidence>
<dbReference type="CDD" id="cd00756">
    <property type="entry name" value="MoaE"/>
    <property type="match status" value="1"/>
</dbReference>
<sequence>MNTARVIVASTRAAAGSYEDKSGPVAVEFLRRMGFDTPDALVVPDAEIAGAVRGALAQQPAVLLTSGGTGLSLDDATVSAITPLLDKQLPGIVQEFFRVGLENTPTAILSGAVAGLAGCTFVMTLPGSPGGVKDGCAVLEPVLPHIVELISPVNSAPRDPDYVWEQTGVVVGTSISAEPLAAIEVSDVTTDAMGALVRFEGIVRNHDHGERVAALTYESHPTAEAELARVVEEVAAKHPVRLYAAHRVGPVPIGELAFLVLAAAAHRGDAFAACEEVADRVKAEVPIWKEQLMADGTTHWVGIDG</sequence>